<dbReference type="GO" id="GO:0015986">
    <property type="term" value="P:proton motive force-driven ATP synthesis"/>
    <property type="evidence" value="ECO:0007669"/>
    <property type="project" value="InterPro"/>
</dbReference>
<evidence type="ECO:0000256" key="10">
    <source>
        <dbReference type="ARBA" id="ARBA00023128"/>
    </source>
</evidence>
<name>A0A6B9RGE6_TRYPU</name>
<keyword evidence="6 13" id="KW-0812">Transmembrane</keyword>
<evidence type="ECO:0000256" key="2">
    <source>
        <dbReference type="ARBA" id="ARBA00008892"/>
    </source>
</evidence>
<keyword evidence="4 13" id="KW-0813">Transport</keyword>
<evidence type="ECO:0000313" key="15">
    <source>
        <dbReference type="EMBL" id="QHH25538.1"/>
    </source>
</evidence>
<geneLocation type="mitochondrion" evidence="15"/>
<comment type="subunit">
    <text evidence="3">F-type ATPases have 2 components, CF(1) - the catalytic core - and CF(0) - the membrane proton channel.</text>
</comment>
<evidence type="ECO:0000256" key="1">
    <source>
        <dbReference type="ARBA" id="ARBA00004304"/>
    </source>
</evidence>
<evidence type="ECO:0000256" key="3">
    <source>
        <dbReference type="ARBA" id="ARBA00011291"/>
    </source>
</evidence>
<dbReference type="GO" id="GO:0045259">
    <property type="term" value="C:proton-transporting ATP synthase complex"/>
    <property type="evidence" value="ECO:0007669"/>
    <property type="project" value="UniProtKB-KW"/>
</dbReference>
<accession>A0A6B9RGE6</accession>
<keyword evidence="10 13" id="KW-0496">Mitochondrion</keyword>
<evidence type="ECO:0000256" key="8">
    <source>
        <dbReference type="ARBA" id="ARBA00022989"/>
    </source>
</evidence>
<evidence type="ECO:0000256" key="14">
    <source>
        <dbReference type="SAM" id="Phobius"/>
    </source>
</evidence>
<dbReference type="AlphaFoldDB" id="A0A6B9RGE6"/>
<keyword evidence="9 13" id="KW-0406">Ion transport</keyword>
<dbReference type="InterPro" id="IPR001421">
    <property type="entry name" value="ATP8_metazoa"/>
</dbReference>
<protein>
    <recommendedName>
        <fullName evidence="13">ATP synthase complex subunit 8</fullName>
    </recommendedName>
</protein>
<comment type="subcellular location">
    <subcellularLocation>
        <location evidence="1 13">Mitochondrion membrane</location>
        <topology evidence="1 13">Single-pass membrane protein</topology>
    </subcellularLocation>
</comment>
<evidence type="ECO:0000256" key="11">
    <source>
        <dbReference type="ARBA" id="ARBA00023136"/>
    </source>
</evidence>
<dbReference type="GO" id="GO:0015078">
    <property type="term" value="F:proton transmembrane transporter activity"/>
    <property type="evidence" value="ECO:0007669"/>
    <property type="project" value="InterPro"/>
</dbReference>
<dbReference type="Pfam" id="PF00895">
    <property type="entry name" value="ATP-synt_8"/>
    <property type="match status" value="1"/>
</dbReference>
<evidence type="ECO:0000256" key="5">
    <source>
        <dbReference type="ARBA" id="ARBA00022547"/>
    </source>
</evidence>
<comment type="function">
    <text evidence="12">Mitochondrial membrane ATP synthase (F(1)F(0) ATP synthase or Complex V) produces ATP from ADP in the presence of a proton gradient across the membrane which is generated by electron transport complexes of the respiratory chain. F-type ATPases consist of two structural domains, F(1) - containing the extramembraneous catalytic core and F(0) - containing the membrane proton channel, linked together by a central stalk and a peripheral stalk. During catalysis, ATP synthesis in the catalytic domain of F(1) is coupled via a rotary mechanism of the central stalk subunits to proton translocation. Part of the complex F(0) domain. Minor subunit located with subunit a in the membrane.</text>
</comment>
<evidence type="ECO:0000256" key="13">
    <source>
        <dbReference type="RuleBase" id="RU003661"/>
    </source>
</evidence>
<keyword evidence="7 13" id="KW-0375">Hydrogen ion transport</keyword>
<sequence length="53" mass="6187">MPQMAPISWLILFLVFSTVFLLFNILNYFAVVYTPQPLSSFSSKTTPTLTWKW</sequence>
<proteinExistence type="inferred from homology"/>
<keyword evidence="11 14" id="KW-0472">Membrane</keyword>
<keyword evidence="5 13" id="KW-0138">CF(0)</keyword>
<evidence type="ECO:0000256" key="9">
    <source>
        <dbReference type="ARBA" id="ARBA00023065"/>
    </source>
</evidence>
<evidence type="ECO:0000256" key="6">
    <source>
        <dbReference type="ARBA" id="ARBA00022692"/>
    </source>
</evidence>
<organism evidence="15">
    <name type="scientific">Trypetoptera punctulata</name>
    <name type="common">Snail-eating fly</name>
    <name type="synonym">Musca punctulata</name>
    <dbReference type="NCBI Taxonomy" id="305554"/>
    <lineage>
        <taxon>Eukaryota</taxon>
        <taxon>Metazoa</taxon>
        <taxon>Ecdysozoa</taxon>
        <taxon>Arthropoda</taxon>
        <taxon>Hexapoda</taxon>
        <taxon>Insecta</taxon>
        <taxon>Pterygota</taxon>
        <taxon>Neoptera</taxon>
        <taxon>Endopterygota</taxon>
        <taxon>Diptera</taxon>
        <taxon>Brachycera</taxon>
        <taxon>Muscomorpha</taxon>
        <taxon>Sciomyzoidea</taxon>
        <taxon>Sciomyzidae</taxon>
        <taxon>Trypetoptera</taxon>
    </lineage>
</organism>
<reference evidence="15" key="1">
    <citation type="submission" date="2019-03" db="EMBL/GenBank/DDBJ databases">
        <authorList>
            <person name="Li X."/>
        </authorList>
    </citation>
    <scope>NUCLEOTIDE SEQUENCE</scope>
</reference>
<keyword evidence="8 14" id="KW-1133">Transmembrane helix</keyword>
<dbReference type="EMBL" id="MK644823">
    <property type="protein sequence ID" value="QHH25538.1"/>
    <property type="molecule type" value="Genomic_DNA"/>
</dbReference>
<evidence type="ECO:0000256" key="7">
    <source>
        <dbReference type="ARBA" id="ARBA00022781"/>
    </source>
</evidence>
<dbReference type="GO" id="GO:0031966">
    <property type="term" value="C:mitochondrial membrane"/>
    <property type="evidence" value="ECO:0007669"/>
    <property type="project" value="UniProtKB-SubCell"/>
</dbReference>
<evidence type="ECO:0000256" key="4">
    <source>
        <dbReference type="ARBA" id="ARBA00022448"/>
    </source>
</evidence>
<gene>
    <name evidence="15" type="primary">atp8</name>
</gene>
<comment type="similarity">
    <text evidence="2 13">Belongs to the ATPase protein 8 family.</text>
</comment>
<feature type="transmembrane region" description="Helical" evidence="14">
    <location>
        <begin position="7"/>
        <end position="30"/>
    </location>
</feature>
<evidence type="ECO:0000256" key="12">
    <source>
        <dbReference type="ARBA" id="ARBA00024864"/>
    </source>
</evidence>